<dbReference type="EMBL" id="BAAAPB010000008">
    <property type="protein sequence ID" value="GAA1976778.1"/>
    <property type="molecule type" value="Genomic_DNA"/>
</dbReference>
<protein>
    <recommendedName>
        <fullName evidence="2">DUF2510 domain-containing protein</fullName>
    </recommendedName>
</protein>
<feature type="compositionally biased region" description="Basic and acidic residues" evidence="1">
    <location>
        <begin position="48"/>
        <end position="63"/>
    </location>
</feature>
<organism evidence="3 4">
    <name type="scientific">Nocardioides panacihumi</name>
    <dbReference type="NCBI Taxonomy" id="400774"/>
    <lineage>
        <taxon>Bacteria</taxon>
        <taxon>Bacillati</taxon>
        <taxon>Actinomycetota</taxon>
        <taxon>Actinomycetes</taxon>
        <taxon>Propionibacteriales</taxon>
        <taxon>Nocardioidaceae</taxon>
        <taxon>Nocardioides</taxon>
    </lineage>
</organism>
<gene>
    <name evidence="3" type="ORF">GCM10009798_42480</name>
</gene>
<comment type="caution">
    <text evidence="3">The sequence shown here is derived from an EMBL/GenBank/DDBJ whole genome shotgun (WGS) entry which is preliminary data.</text>
</comment>
<feature type="domain" description="DUF2510" evidence="2">
    <location>
        <begin position="11"/>
        <end position="39"/>
    </location>
</feature>
<evidence type="ECO:0000313" key="3">
    <source>
        <dbReference type="EMBL" id="GAA1976778.1"/>
    </source>
</evidence>
<keyword evidence="4" id="KW-1185">Reference proteome</keyword>
<evidence type="ECO:0000259" key="2">
    <source>
        <dbReference type="Pfam" id="PF10708"/>
    </source>
</evidence>
<dbReference type="InterPro" id="IPR018929">
    <property type="entry name" value="DUF2510"/>
</dbReference>
<accession>A0ABN2RYV0</accession>
<dbReference type="RefSeq" id="WP_344048424.1">
    <property type="nucleotide sequence ID" value="NZ_BAAAPB010000008.1"/>
</dbReference>
<dbReference type="Pfam" id="PF10708">
    <property type="entry name" value="DUF2510"/>
    <property type="match status" value="1"/>
</dbReference>
<evidence type="ECO:0000313" key="4">
    <source>
        <dbReference type="Proteomes" id="UP001500571"/>
    </source>
</evidence>
<feature type="region of interest" description="Disordered" evidence="1">
    <location>
        <begin position="35"/>
        <end position="63"/>
    </location>
</feature>
<name>A0ABN2RYV0_9ACTN</name>
<reference evidence="3 4" key="1">
    <citation type="journal article" date="2019" name="Int. J. Syst. Evol. Microbiol.">
        <title>The Global Catalogue of Microorganisms (GCM) 10K type strain sequencing project: providing services to taxonomists for standard genome sequencing and annotation.</title>
        <authorList>
            <consortium name="The Broad Institute Genomics Platform"/>
            <consortium name="The Broad Institute Genome Sequencing Center for Infectious Disease"/>
            <person name="Wu L."/>
            <person name="Ma J."/>
        </authorList>
    </citation>
    <scope>NUCLEOTIDE SEQUENCE [LARGE SCALE GENOMIC DNA]</scope>
    <source>
        <strain evidence="3 4">JCM 15309</strain>
    </source>
</reference>
<evidence type="ECO:0000256" key="1">
    <source>
        <dbReference type="SAM" id="MobiDB-lite"/>
    </source>
</evidence>
<dbReference type="Proteomes" id="UP001500571">
    <property type="component" value="Unassembled WGS sequence"/>
</dbReference>
<sequence>MTDAPLPAAQAGWYQDPHGPSQRYWDGYQWTSHVQAPAPFGGGGGPGHRRDCPLGDDGPDRATDRRVQLPIALLAATGAARHLIDENGLARRDVHIGIAPIDGRVCEGRCGVQEARAVMVTNEPIGLVTLTDGGGGP</sequence>
<proteinExistence type="predicted"/>